<sequence>MDIILFLIIFIAVIIKFNKQVKWLLTPFAWFKDIIDPQWWANFIGNKTGLFQRASNNPYKRWLETLPPRKKIAVELGVAIPLMILMDHYILMPYLGMAMLPWNWDWSGG</sequence>
<organism evidence="1 2">
    <name type="scientific">Cyanophage P-SS1</name>
    <dbReference type="NCBI Taxonomy" id="889957"/>
    <lineage>
        <taxon>Viruses</taxon>
        <taxon>Duplodnaviria</taxon>
        <taxon>Heunggongvirae</taxon>
        <taxon>Uroviricota</taxon>
        <taxon>Caudoviricetes</taxon>
        <taxon>Pantevenvirales</taxon>
        <taxon>Kyanoviridae</taxon>
        <taxon>Ronodorvirus</taxon>
        <taxon>Ronodorvirus ssm4</taxon>
    </lineage>
</organism>
<reference evidence="1 2" key="1">
    <citation type="submission" date="2010-12" db="EMBL/GenBank/DDBJ databases">
        <title>The Genome Sequence of Cyanophage P-SS1.</title>
        <authorList>
            <consortium name="The Broad Institute Genome Sequencing Platform"/>
            <person name="Henn M.R."/>
            <person name="Sullivan M.S."/>
            <person name="Osburne M.S."/>
            <person name="Levin J."/>
            <person name="Malboeuf C."/>
            <person name="Casali M."/>
            <person name="Russ C."/>
            <person name="Lennon N."/>
            <person name="Chapman S.B."/>
            <person name="Erlich R."/>
            <person name="Young S.K."/>
            <person name="Yandava C."/>
            <person name="Zeng Q."/>
            <person name="Alvarado L."/>
            <person name="Anderson S."/>
            <person name="Berlin A."/>
            <person name="Chen Z."/>
            <person name="Freedman E."/>
            <person name="Gellesch M."/>
            <person name="Goldberg J."/>
            <person name="Green L."/>
            <person name="Griggs A."/>
            <person name="Gujja S."/>
            <person name="Heilman E.R."/>
            <person name="Heiman D."/>
            <person name="Hollinger A."/>
            <person name="Howarth C."/>
            <person name="Larson L."/>
            <person name="Mehta T."/>
            <person name="Pearson M."/>
            <person name="Roberts A."/>
            <person name="Ryan E."/>
            <person name="Saif S."/>
            <person name="Shea T."/>
            <person name="Shenoy N."/>
            <person name="Sisk P."/>
            <person name="Stolte C."/>
            <person name="Sykes S."/>
            <person name="White J."/>
            <person name="Yu Q."/>
            <person name="Coleman M.L."/>
            <person name="Huang K.H."/>
            <person name="Weigele P.R."/>
            <person name="DeFrancesco A.S."/>
            <person name="Kern S.E."/>
            <person name="Thompson L.R."/>
            <person name="Fu R."/>
            <person name="Hombeck B."/>
            <person name="Chisholm S.W."/>
            <person name="Haas B."/>
            <person name="Nusbaum C."/>
            <person name="Birren B."/>
        </authorList>
    </citation>
    <scope>NUCLEOTIDE SEQUENCE [LARGE SCALE GENOMIC DNA]</scope>
    <source>
        <strain evidence="1 2">P-SS1</strain>
    </source>
</reference>
<proteinExistence type="predicted"/>
<evidence type="ECO:0000313" key="1">
    <source>
        <dbReference type="EMBL" id="AGF91493.1"/>
    </source>
</evidence>
<protein>
    <submittedName>
        <fullName evidence="1">Uncharacterized protein</fullName>
    </submittedName>
</protein>
<dbReference type="EMBL" id="JF974306">
    <property type="protein sequence ID" value="AGF91493.1"/>
    <property type="molecule type" value="Genomic_DNA"/>
</dbReference>
<dbReference type="Proteomes" id="UP000502917">
    <property type="component" value="Segment"/>
</dbReference>
<gene>
    <name evidence="1" type="ORF">CPYG_00199</name>
</gene>
<evidence type="ECO:0000313" key="2">
    <source>
        <dbReference type="Proteomes" id="UP000502917"/>
    </source>
</evidence>
<name>M1Q6K2_9CAUD</name>
<accession>M1Q6K2</accession>